<evidence type="ECO:0000313" key="2">
    <source>
        <dbReference type="Proteomes" id="UP000219612"/>
    </source>
</evidence>
<dbReference type="Proteomes" id="UP000219612">
    <property type="component" value="Unassembled WGS sequence"/>
</dbReference>
<name>A0A285H210_9ACTN</name>
<organism evidence="1 2">
    <name type="scientific">Paractinoplanes atraurantiacus</name>
    <dbReference type="NCBI Taxonomy" id="1036182"/>
    <lineage>
        <taxon>Bacteria</taxon>
        <taxon>Bacillati</taxon>
        <taxon>Actinomycetota</taxon>
        <taxon>Actinomycetes</taxon>
        <taxon>Micromonosporales</taxon>
        <taxon>Micromonosporaceae</taxon>
        <taxon>Paractinoplanes</taxon>
    </lineage>
</organism>
<protein>
    <submittedName>
        <fullName evidence="1">Uncharacterized protein</fullName>
    </submittedName>
</protein>
<dbReference type="AlphaFoldDB" id="A0A285H210"/>
<keyword evidence="2" id="KW-1185">Reference proteome</keyword>
<proteinExistence type="predicted"/>
<accession>A0A285H210</accession>
<gene>
    <name evidence="1" type="ORF">SAMN05421748_103295</name>
</gene>
<evidence type="ECO:0000313" key="1">
    <source>
        <dbReference type="EMBL" id="SNY29728.1"/>
    </source>
</evidence>
<reference evidence="1 2" key="1">
    <citation type="submission" date="2017-09" db="EMBL/GenBank/DDBJ databases">
        <authorList>
            <person name="Ehlers B."/>
            <person name="Leendertz F.H."/>
        </authorList>
    </citation>
    <scope>NUCLEOTIDE SEQUENCE [LARGE SCALE GENOMIC DNA]</scope>
    <source>
        <strain evidence="1 2">CGMCC 4.6857</strain>
    </source>
</reference>
<sequence>MDGQAQTESPHGPDWGVEVQLGMAAEPEPHTLRAAEVDASRAGPCGLVLRG</sequence>
<dbReference type="EMBL" id="OBDY01000003">
    <property type="protein sequence ID" value="SNY29728.1"/>
    <property type="molecule type" value="Genomic_DNA"/>
</dbReference>